<sequence length="515" mass="59557">MAIREMVIFAVIMAPASHLINRFLRKFTLAFLLFSLLVFIGAATHYIYAQGISGIFPLLILSFNIYIINLLKPKQHLPYIVLSSVSIGLLILTADYLRPLFPLTELSAADDQARLAQFIANDILCLVGLVIFRREIHHSRTLLNRNLKDQHHLINAIERDFFILKANKDMTITHISDSFKNQFPSWSHIDIQNFLKEHSFQKKENFEKELALTINQQPLYLRIHQQYYPHEFENNYQFIIQDISKIKNNEKKLHLALTKELELNKMKNEFITMVSHQFRTPLTTIQSANQLIQLRVDAMTAAEESSKLKNNFNQVFESVESLTGMMERLLDYGKMEANEIKPTFQQVNLEQLIEKQIKRTSAERIQFGIEGTPRLVNADPYFLEHIIINLLTNALKYSEQQVDMLLTFEAEQYELLVKDYGIGIEANELDQLFHPFFRAQNTENIRGTGIGLSFVKKFVELHGGTVDVKSVLTQGSCFWITIPINPQQVMVPVESPNKGDEQPFKIINNRMKNNT</sequence>
<feature type="transmembrane region" description="Helical" evidence="7">
    <location>
        <begin position="29"/>
        <end position="48"/>
    </location>
</feature>
<evidence type="ECO:0000256" key="1">
    <source>
        <dbReference type="ARBA" id="ARBA00000085"/>
    </source>
</evidence>
<evidence type="ECO:0000256" key="3">
    <source>
        <dbReference type="ARBA" id="ARBA00022553"/>
    </source>
</evidence>
<dbReference type="Pfam" id="PF00512">
    <property type="entry name" value="HisKA"/>
    <property type="match status" value="1"/>
</dbReference>
<evidence type="ECO:0000256" key="4">
    <source>
        <dbReference type="ARBA" id="ARBA00022679"/>
    </source>
</evidence>
<dbReference type="CDD" id="cd00082">
    <property type="entry name" value="HisKA"/>
    <property type="match status" value="1"/>
</dbReference>
<protein>
    <recommendedName>
        <fullName evidence="2">histidine kinase</fullName>
        <ecNumber evidence="2">2.7.13.3</ecNumber>
    </recommendedName>
</protein>
<keyword evidence="4" id="KW-0808">Transferase</keyword>
<dbReference type="EC" id="2.7.13.3" evidence="2"/>
<dbReference type="InterPro" id="IPR003594">
    <property type="entry name" value="HATPase_dom"/>
</dbReference>
<dbReference type="Proteomes" id="UP001354989">
    <property type="component" value="Chromosome"/>
</dbReference>
<dbReference type="InterPro" id="IPR003661">
    <property type="entry name" value="HisK_dim/P_dom"/>
</dbReference>
<gene>
    <name evidence="9" type="ORF">PEPS_10970</name>
</gene>
<comment type="catalytic activity">
    <reaction evidence="1">
        <text>ATP + protein L-histidine = ADP + protein N-phospho-L-histidine.</text>
        <dbReference type="EC" id="2.7.13.3"/>
    </reaction>
</comment>
<dbReference type="Pfam" id="PF02518">
    <property type="entry name" value="HATPase_c"/>
    <property type="match status" value="1"/>
</dbReference>
<dbReference type="PANTHER" id="PTHR43711:SF26">
    <property type="entry name" value="SENSOR HISTIDINE KINASE RCSC"/>
    <property type="match status" value="1"/>
</dbReference>
<keyword evidence="3" id="KW-0597">Phosphoprotein</keyword>
<keyword evidence="5" id="KW-0418">Kinase</keyword>
<evidence type="ECO:0000313" key="9">
    <source>
        <dbReference type="EMBL" id="BDC98816.1"/>
    </source>
</evidence>
<evidence type="ECO:0000256" key="2">
    <source>
        <dbReference type="ARBA" id="ARBA00012438"/>
    </source>
</evidence>
<dbReference type="SUPFAM" id="SSF55874">
    <property type="entry name" value="ATPase domain of HSP90 chaperone/DNA topoisomerase II/histidine kinase"/>
    <property type="match status" value="1"/>
</dbReference>
<keyword evidence="7" id="KW-0812">Transmembrane</keyword>
<dbReference type="Gene3D" id="3.30.565.10">
    <property type="entry name" value="Histidine kinase-like ATPase, C-terminal domain"/>
    <property type="match status" value="1"/>
</dbReference>
<evidence type="ECO:0000259" key="8">
    <source>
        <dbReference type="PROSITE" id="PS50109"/>
    </source>
</evidence>
<dbReference type="SMART" id="SM00387">
    <property type="entry name" value="HATPase_c"/>
    <property type="match status" value="1"/>
</dbReference>
<keyword evidence="7" id="KW-0472">Membrane</keyword>
<feature type="transmembrane region" description="Helical" evidence="7">
    <location>
        <begin position="54"/>
        <end position="71"/>
    </location>
</feature>
<evidence type="ECO:0000256" key="5">
    <source>
        <dbReference type="ARBA" id="ARBA00022777"/>
    </source>
</evidence>
<dbReference type="InterPro" id="IPR036890">
    <property type="entry name" value="HATPase_C_sf"/>
</dbReference>
<dbReference type="SUPFAM" id="SSF47384">
    <property type="entry name" value="Homodimeric domain of signal transducing histidine kinase"/>
    <property type="match status" value="1"/>
</dbReference>
<dbReference type="PANTHER" id="PTHR43711">
    <property type="entry name" value="TWO-COMPONENT HISTIDINE KINASE"/>
    <property type="match status" value="1"/>
</dbReference>
<dbReference type="InterPro" id="IPR005467">
    <property type="entry name" value="His_kinase_dom"/>
</dbReference>
<dbReference type="PROSITE" id="PS50109">
    <property type="entry name" value="HIS_KIN"/>
    <property type="match status" value="1"/>
</dbReference>
<evidence type="ECO:0000256" key="7">
    <source>
        <dbReference type="SAM" id="Phobius"/>
    </source>
</evidence>
<organism evidence="9 10">
    <name type="scientific">Persicobacter psychrovividus</name>
    <dbReference type="NCBI Taxonomy" id="387638"/>
    <lineage>
        <taxon>Bacteria</taxon>
        <taxon>Pseudomonadati</taxon>
        <taxon>Bacteroidota</taxon>
        <taxon>Cytophagia</taxon>
        <taxon>Cytophagales</taxon>
        <taxon>Persicobacteraceae</taxon>
        <taxon>Persicobacter</taxon>
    </lineage>
</organism>
<dbReference type="RefSeq" id="WP_338397887.1">
    <property type="nucleotide sequence ID" value="NZ_AP025292.1"/>
</dbReference>
<reference evidence="9 10" key="1">
    <citation type="submission" date="2021-12" db="EMBL/GenBank/DDBJ databases">
        <title>Genome sequencing of bacteria with rrn-lacking chromosome and rrn-plasmid.</title>
        <authorList>
            <person name="Anda M."/>
            <person name="Iwasaki W."/>
        </authorList>
    </citation>
    <scope>NUCLEOTIDE SEQUENCE [LARGE SCALE GENOMIC DNA]</scope>
    <source>
        <strain evidence="9 10">NBRC 101262</strain>
    </source>
</reference>
<dbReference type="InterPro" id="IPR050736">
    <property type="entry name" value="Sensor_HK_Regulatory"/>
</dbReference>
<name>A0ABM7VD05_9BACT</name>
<dbReference type="SMART" id="SM00388">
    <property type="entry name" value="HisKA"/>
    <property type="match status" value="1"/>
</dbReference>
<evidence type="ECO:0000313" key="10">
    <source>
        <dbReference type="Proteomes" id="UP001354989"/>
    </source>
</evidence>
<dbReference type="EMBL" id="AP025292">
    <property type="protein sequence ID" value="BDC98816.1"/>
    <property type="molecule type" value="Genomic_DNA"/>
</dbReference>
<keyword evidence="7" id="KW-1133">Transmembrane helix</keyword>
<keyword evidence="10" id="KW-1185">Reference proteome</keyword>
<keyword evidence="6" id="KW-0902">Two-component regulatory system</keyword>
<dbReference type="InterPro" id="IPR036097">
    <property type="entry name" value="HisK_dim/P_sf"/>
</dbReference>
<evidence type="ECO:0000256" key="6">
    <source>
        <dbReference type="ARBA" id="ARBA00023012"/>
    </source>
</evidence>
<dbReference type="InterPro" id="IPR004358">
    <property type="entry name" value="Sig_transdc_His_kin-like_C"/>
</dbReference>
<proteinExistence type="predicted"/>
<feature type="transmembrane region" description="Helical" evidence="7">
    <location>
        <begin position="76"/>
        <end position="94"/>
    </location>
</feature>
<dbReference type="Gene3D" id="1.10.287.130">
    <property type="match status" value="1"/>
</dbReference>
<accession>A0ABM7VD05</accession>
<dbReference type="PRINTS" id="PR00344">
    <property type="entry name" value="BCTRLSENSOR"/>
</dbReference>
<feature type="domain" description="Histidine kinase" evidence="8">
    <location>
        <begin position="273"/>
        <end position="486"/>
    </location>
</feature>